<evidence type="ECO:0000256" key="4">
    <source>
        <dbReference type="ARBA" id="ARBA00022475"/>
    </source>
</evidence>
<dbReference type="InterPro" id="IPR006260">
    <property type="entry name" value="TonB/TolA_C"/>
</dbReference>
<evidence type="ECO:0000256" key="7">
    <source>
        <dbReference type="ARBA" id="ARBA00022927"/>
    </source>
</evidence>
<keyword evidence="5" id="KW-0997">Cell inner membrane</keyword>
<dbReference type="InterPro" id="IPR051045">
    <property type="entry name" value="TonB-dependent_transducer"/>
</dbReference>
<evidence type="ECO:0000259" key="11">
    <source>
        <dbReference type="PROSITE" id="PS52015"/>
    </source>
</evidence>
<dbReference type="Pfam" id="PF03544">
    <property type="entry name" value="TonB_C"/>
    <property type="match status" value="1"/>
</dbReference>
<name>A0A948RVI7_UNCEI</name>
<keyword evidence="4" id="KW-1003">Cell membrane</keyword>
<comment type="caution">
    <text evidence="12">The sequence shown here is derived from an EMBL/GenBank/DDBJ whole genome shotgun (WGS) entry which is preliminary data.</text>
</comment>
<gene>
    <name evidence="12" type="ORF">KJ970_05385</name>
</gene>
<dbReference type="Proteomes" id="UP000777784">
    <property type="component" value="Unassembled WGS sequence"/>
</dbReference>
<organism evidence="12 13">
    <name type="scientific">Eiseniibacteriota bacterium</name>
    <dbReference type="NCBI Taxonomy" id="2212470"/>
    <lineage>
        <taxon>Bacteria</taxon>
        <taxon>Candidatus Eiseniibacteriota</taxon>
    </lineage>
</organism>
<evidence type="ECO:0000256" key="8">
    <source>
        <dbReference type="ARBA" id="ARBA00022989"/>
    </source>
</evidence>
<dbReference type="PANTHER" id="PTHR33446">
    <property type="entry name" value="PROTEIN TONB-RELATED"/>
    <property type="match status" value="1"/>
</dbReference>
<feature type="compositionally biased region" description="Acidic residues" evidence="10">
    <location>
        <begin position="84"/>
        <end position="94"/>
    </location>
</feature>
<evidence type="ECO:0000256" key="6">
    <source>
        <dbReference type="ARBA" id="ARBA00022692"/>
    </source>
</evidence>
<dbReference type="GO" id="GO:0005886">
    <property type="term" value="C:plasma membrane"/>
    <property type="evidence" value="ECO:0007669"/>
    <property type="project" value="UniProtKB-SubCell"/>
</dbReference>
<keyword evidence="6" id="KW-0812">Transmembrane</keyword>
<evidence type="ECO:0000256" key="9">
    <source>
        <dbReference type="ARBA" id="ARBA00023136"/>
    </source>
</evidence>
<keyword evidence="3" id="KW-0813">Transport</keyword>
<feature type="domain" description="TonB C-terminal" evidence="11">
    <location>
        <begin position="120"/>
        <end position="212"/>
    </location>
</feature>
<evidence type="ECO:0000313" key="13">
    <source>
        <dbReference type="Proteomes" id="UP000777784"/>
    </source>
</evidence>
<keyword evidence="7" id="KW-0653">Protein transport</keyword>
<keyword evidence="8" id="KW-1133">Transmembrane helix</keyword>
<evidence type="ECO:0000256" key="1">
    <source>
        <dbReference type="ARBA" id="ARBA00004383"/>
    </source>
</evidence>
<dbReference type="PROSITE" id="PS52015">
    <property type="entry name" value="TONB_CTD"/>
    <property type="match status" value="1"/>
</dbReference>
<evidence type="ECO:0000313" key="12">
    <source>
        <dbReference type="EMBL" id="MBU2690343.1"/>
    </source>
</evidence>
<comment type="similarity">
    <text evidence="2">Belongs to the TonB family.</text>
</comment>
<evidence type="ECO:0000256" key="3">
    <source>
        <dbReference type="ARBA" id="ARBA00022448"/>
    </source>
</evidence>
<protein>
    <submittedName>
        <fullName evidence="12">Energy transducer TonB</fullName>
    </submittedName>
</protein>
<evidence type="ECO:0000256" key="5">
    <source>
        <dbReference type="ARBA" id="ARBA00022519"/>
    </source>
</evidence>
<dbReference type="GO" id="GO:0015031">
    <property type="term" value="P:protein transport"/>
    <property type="evidence" value="ECO:0007669"/>
    <property type="project" value="UniProtKB-KW"/>
</dbReference>
<dbReference type="Gene3D" id="3.30.1150.10">
    <property type="match status" value="1"/>
</dbReference>
<reference evidence="12" key="1">
    <citation type="submission" date="2021-05" db="EMBL/GenBank/DDBJ databases">
        <title>Energy efficiency and biological interactions define the core microbiome of deep oligotrophic groundwater.</title>
        <authorList>
            <person name="Mehrshad M."/>
            <person name="Lopez-Fernandez M."/>
            <person name="Bell E."/>
            <person name="Bernier-Latmani R."/>
            <person name="Bertilsson S."/>
            <person name="Dopson M."/>
        </authorList>
    </citation>
    <scope>NUCLEOTIDE SEQUENCE</scope>
    <source>
        <strain evidence="12">Modern_marine.mb.64</strain>
    </source>
</reference>
<evidence type="ECO:0000256" key="10">
    <source>
        <dbReference type="SAM" id="MobiDB-lite"/>
    </source>
</evidence>
<accession>A0A948RVI7</accession>
<keyword evidence="9" id="KW-0472">Membrane</keyword>
<sequence>MFNKPTWVNSAHNGLVQKSKKYLRVTLLIALVFHALAFKFSPPYVPHPYQLREKRMSIVDLPDEIIIPPPPKEIARPQLPQEAEISEDASEEETIAPTEFNPFAPPMVPTAPVSQEDFVAFDTPPMVVHKEVPEYPDLARQAEAEGKVMIRVTIDENGRVVAATVEQSTSIETLEQAAISAAFKWLFRPAKQRDIPVRCQIVIPFDFSLEGS</sequence>
<dbReference type="InterPro" id="IPR037682">
    <property type="entry name" value="TonB_C"/>
</dbReference>
<feature type="region of interest" description="Disordered" evidence="10">
    <location>
        <begin position="70"/>
        <end position="94"/>
    </location>
</feature>
<dbReference type="NCBIfam" id="TIGR01352">
    <property type="entry name" value="tonB_Cterm"/>
    <property type="match status" value="1"/>
</dbReference>
<evidence type="ECO:0000256" key="2">
    <source>
        <dbReference type="ARBA" id="ARBA00006555"/>
    </source>
</evidence>
<proteinExistence type="inferred from homology"/>
<dbReference type="EMBL" id="JAHJDP010000028">
    <property type="protein sequence ID" value="MBU2690343.1"/>
    <property type="molecule type" value="Genomic_DNA"/>
</dbReference>
<dbReference type="PANTHER" id="PTHR33446:SF14">
    <property type="entry name" value="PROTEIN TONB"/>
    <property type="match status" value="1"/>
</dbReference>
<dbReference type="GO" id="GO:0055085">
    <property type="term" value="P:transmembrane transport"/>
    <property type="evidence" value="ECO:0007669"/>
    <property type="project" value="InterPro"/>
</dbReference>
<dbReference type="SUPFAM" id="SSF74653">
    <property type="entry name" value="TolA/TonB C-terminal domain"/>
    <property type="match status" value="1"/>
</dbReference>
<comment type="subcellular location">
    <subcellularLocation>
        <location evidence="1">Cell inner membrane</location>
        <topology evidence="1">Single-pass membrane protein</topology>
        <orientation evidence="1">Periplasmic side</orientation>
    </subcellularLocation>
</comment>
<dbReference type="AlphaFoldDB" id="A0A948RVI7"/>